<dbReference type="Pfam" id="PF00583">
    <property type="entry name" value="Acetyltransf_1"/>
    <property type="match status" value="1"/>
</dbReference>
<dbReference type="InterPro" id="IPR016181">
    <property type="entry name" value="Acyl_CoA_acyltransferase"/>
</dbReference>
<keyword evidence="3" id="KW-1185">Reference proteome</keyword>
<evidence type="ECO:0000313" key="2">
    <source>
        <dbReference type="EMBL" id="PTM60098.1"/>
    </source>
</evidence>
<protein>
    <submittedName>
        <fullName evidence="2">L-amino acid N-acyltransferase YncA</fullName>
    </submittedName>
</protein>
<dbReference type="AlphaFoldDB" id="A0A2T4ZDX8"/>
<keyword evidence="2" id="KW-0808">Transferase</keyword>
<reference evidence="2 3" key="1">
    <citation type="submission" date="2018-04" db="EMBL/GenBank/DDBJ databases">
        <title>Genomic Encyclopedia of Archaeal and Bacterial Type Strains, Phase II (KMG-II): from individual species to whole genera.</title>
        <authorList>
            <person name="Goeker M."/>
        </authorList>
    </citation>
    <scope>NUCLEOTIDE SEQUENCE [LARGE SCALE GENOMIC DNA]</scope>
    <source>
        <strain evidence="2 3">DSM 25521</strain>
    </source>
</reference>
<gene>
    <name evidence="2" type="ORF">C8P69_10323</name>
</gene>
<dbReference type="Proteomes" id="UP000241808">
    <property type="component" value="Unassembled WGS sequence"/>
</dbReference>
<dbReference type="SUPFAM" id="SSF55729">
    <property type="entry name" value="Acyl-CoA N-acyltransferases (Nat)"/>
    <property type="match status" value="1"/>
</dbReference>
<proteinExistence type="predicted"/>
<dbReference type="Gene3D" id="3.40.630.30">
    <property type="match status" value="1"/>
</dbReference>
<organism evidence="2 3">
    <name type="scientific">Phreatobacter oligotrophus</name>
    <dbReference type="NCBI Taxonomy" id="1122261"/>
    <lineage>
        <taxon>Bacteria</taxon>
        <taxon>Pseudomonadati</taxon>
        <taxon>Pseudomonadota</taxon>
        <taxon>Alphaproteobacteria</taxon>
        <taxon>Hyphomicrobiales</taxon>
        <taxon>Phreatobacteraceae</taxon>
        <taxon>Phreatobacter</taxon>
    </lineage>
</organism>
<dbReference type="EMBL" id="PZZL01000003">
    <property type="protein sequence ID" value="PTM60098.1"/>
    <property type="molecule type" value="Genomic_DNA"/>
</dbReference>
<dbReference type="RefSeq" id="WP_108175637.1">
    <property type="nucleotide sequence ID" value="NZ_PZZL01000003.1"/>
</dbReference>
<dbReference type="InterPro" id="IPR000182">
    <property type="entry name" value="GNAT_dom"/>
</dbReference>
<sequence length="182" mass="18990">MNSSLIPGWRTMTPGDLPSVLAIADAVHPDFPEDPAIFAERLALHPEGCRVLDHGDAILAYVLSHPWAAESCPPLNRLIGALPAPAASYYIHDLALLPTARGSGAAPAIVAALAEHAARLGLPAMSLVAVNGSAGFWRRQGFAEARVPALAEKLASYGADARFMVRDLVPGLRPSATVTSAS</sequence>
<evidence type="ECO:0000313" key="3">
    <source>
        <dbReference type="Proteomes" id="UP000241808"/>
    </source>
</evidence>
<keyword evidence="2" id="KW-0012">Acyltransferase</keyword>
<dbReference type="GO" id="GO:0016747">
    <property type="term" value="F:acyltransferase activity, transferring groups other than amino-acyl groups"/>
    <property type="evidence" value="ECO:0007669"/>
    <property type="project" value="InterPro"/>
</dbReference>
<comment type="caution">
    <text evidence="2">The sequence shown here is derived from an EMBL/GenBank/DDBJ whole genome shotgun (WGS) entry which is preliminary data.</text>
</comment>
<feature type="domain" description="N-acetyltransferase" evidence="1">
    <location>
        <begin position="7"/>
        <end position="169"/>
    </location>
</feature>
<dbReference type="PROSITE" id="PS51186">
    <property type="entry name" value="GNAT"/>
    <property type="match status" value="1"/>
</dbReference>
<dbReference type="OrthoDB" id="359414at2"/>
<accession>A0A2T4ZDX8</accession>
<evidence type="ECO:0000259" key="1">
    <source>
        <dbReference type="PROSITE" id="PS51186"/>
    </source>
</evidence>
<name>A0A2T4ZDX8_9HYPH</name>